<dbReference type="AlphaFoldDB" id="A0A6J6ICW1"/>
<dbReference type="EMBL" id="CAEZVF010000073">
    <property type="protein sequence ID" value="CAB4621394.1"/>
    <property type="molecule type" value="Genomic_DNA"/>
</dbReference>
<dbReference type="InterPro" id="IPR002508">
    <property type="entry name" value="MurNAc-LAA_cat"/>
</dbReference>
<name>A0A6J6ICW1_9ZZZZ</name>
<dbReference type="Gene3D" id="3.40.630.40">
    <property type="entry name" value="Zn-dependent exopeptidases"/>
    <property type="match status" value="1"/>
</dbReference>
<evidence type="ECO:0000259" key="2">
    <source>
        <dbReference type="SMART" id="SM00646"/>
    </source>
</evidence>
<evidence type="ECO:0000256" key="1">
    <source>
        <dbReference type="ARBA" id="ARBA00022801"/>
    </source>
</evidence>
<proteinExistence type="predicted"/>
<dbReference type="SUPFAM" id="SSF53187">
    <property type="entry name" value="Zn-dependent exopeptidases"/>
    <property type="match status" value="1"/>
</dbReference>
<dbReference type="InterPro" id="IPR050695">
    <property type="entry name" value="N-acetylmuramoyl_amidase_3"/>
</dbReference>
<feature type="domain" description="MurNAc-LAA" evidence="2">
    <location>
        <begin position="99"/>
        <end position="213"/>
    </location>
</feature>
<dbReference type="SMART" id="SM00646">
    <property type="entry name" value="Ami_3"/>
    <property type="match status" value="1"/>
</dbReference>
<dbReference type="GO" id="GO:0030288">
    <property type="term" value="C:outer membrane-bounded periplasmic space"/>
    <property type="evidence" value="ECO:0007669"/>
    <property type="project" value="TreeGrafter"/>
</dbReference>
<protein>
    <submittedName>
        <fullName evidence="3">Unannotated protein</fullName>
    </submittedName>
</protein>
<dbReference type="Pfam" id="PF01520">
    <property type="entry name" value="Amidase_3"/>
    <property type="match status" value="1"/>
</dbReference>
<dbReference type="PANTHER" id="PTHR30404">
    <property type="entry name" value="N-ACETYLMURAMOYL-L-ALANINE AMIDASE"/>
    <property type="match status" value="1"/>
</dbReference>
<dbReference type="GO" id="GO:0009253">
    <property type="term" value="P:peptidoglycan catabolic process"/>
    <property type="evidence" value="ECO:0007669"/>
    <property type="project" value="InterPro"/>
</dbReference>
<keyword evidence="1" id="KW-0378">Hydrolase</keyword>
<reference evidence="3" key="1">
    <citation type="submission" date="2020-05" db="EMBL/GenBank/DDBJ databases">
        <authorList>
            <person name="Chiriac C."/>
            <person name="Salcher M."/>
            <person name="Ghai R."/>
            <person name="Kavagutti S V."/>
        </authorList>
    </citation>
    <scope>NUCLEOTIDE SEQUENCE</scope>
</reference>
<sequence length="222" mass="23499">MAALHRLSRSVTGGAPAALRENEALLRQGSTPAGRIIVVDAGHGGPDAGCTSDLLEWSEANIAFDIATRVEGRLTALGATAFLTRPVDLDMALDEQARAEFSNTAGADLVISIHADALANDAARGVATYFFGNAATHSSVGLRLAQLIQDEIVTRTDLPDGRVHGKTWDLLRWTTMPAVRVEIGYLSNPTDAARLSDPGFRDVVAEAIASGVQHLFTPESQD</sequence>
<dbReference type="GO" id="GO:0008745">
    <property type="term" value="F:N-acetylmuramoyl-L-alanine amidase activity"/>
    <property type="evidence" value="ECO:0007669"/>
    <property type="project" value="InterPro"/>
</dbReference>
<accession>A0A6J6ICW1</accession>
<gene>
    <name evidence="3" type="ORF">UFOPK1939_00590</name>
</gene>
<dbReference type="CDD" id="cd02696">
    <property type="entry name" value="MurNAc-LAA"/>
    <property type="match status" value="1"/>
</dbReference>
<organism evidence="3">
    <name type="scientific">freshwater metagenome</name>
    <dbReference type="NCBI Taxonomy" id="449393"/>
    <lineage>
        <taxon>unclassified sequences</taxon>
        <taxon>metagenomes</taxon>
        <taxon>ecological metagenomes</taxon>
    </lineage>
</organism>
<dbReference type="PANTHER" id="PTHR30404:SF0">
    <property type="entry name" value="N-ACETYLMURAMOYL-L-ALANINE AMIDASE AMIC"/>
    <property type="match status" value="1"/>
</dbReference>
<evidence type="ECO:0000313" key="3">
    <source>
        <dbReference type="EMBL" id="CAB4621394.1"/>
    </source>
</evidence>